<keyword evidence="2" id="KW-1185">Reference proteome</keyword>
<reference evidence="1 2" key="1">
    <citation type="journal article" date="2015" name="Plant Cell">
        <title>Oil accumulation by the oleaginous diatom Fistulifera solaris as revealed by the genome and transcriptome.</title>
        <authorList>
            <person name="Tanaka T."/>
            <person name="Maeda Y."/>
            <person name="Veluchamy A."/>
            <person name="Tanaka M."/>
            <person name="Abida H."/>
            <person name="Marechal E."/>
            <person name="Bowler C."/>
            <person name="Muto M."/>
            <person name="Sunaga Y."/>
            <person name="Tanaka M."/>
            <person name="Yoshino T."/>
            <person name="Taniguchi T."/>
            <person name="Fukuda Y."/>
            <person name="Nemoto M."/>
            <person name="Matsumoto M."/>
            <person name="Wong P.S."/>
            <person name="Aburatani S."/>
            <person name="Fujibuchi W."/>
        </authorList>
    </citation>
    <scope>NUCLEOTIDE SEQUENCE [LARGE SCALE GENOMIC DNA]</scope>
    <source>
        <strain evidence="1 2">JPCC DA0580</strain>
    </source>
</reference>
<dbReference type="AlphaFoldDB" id="A0A1Z5JR93"/>
<accession>A0A1Z5JR93</accession>
<evidence type="ECO:0000313" key="1">
    <source>
        <dbReference type="EMBL" id="GAX16527.1"/>
    </source>
</evidence>
<gene>
    <name evidence="1" type="ORF">FisN_7Lu261</name>
</gene>
<proteinExistence type="predicted"/>
<evidence type="ECO:0000313" key="2">
    <source>
        <dbReference type="Proteomes" id="UP000198406"/>
    </source>
</evidence>
<dbReference type="EMBL" id="BDSP01000107">
    <property type="protein sequence ID" value="GAX16527.1"/>
    <property type="molecule type" value="Genomic_DNA"/>
</dbReference>
<organism evidence="1 2">
    <name type="scientific">Fistulifera solaris</name>
    <name type="common">Oleaginous diatom</name>
    <dbReference type="NCBI Taxonomy" id="1519565"/>
    <lineage>
        <taxon>Eukaryota</taxon>
        <taxon>Sar</taxon>
        <taxon>Stramenopiles</taxon>
        <taxon>Ochrophyta</taxon>
        <taxon>Bacillariophyta</taxon>
        <taxon>Bacillariophyceae</taxon>
        <taxon>Bacillariophycidae</taxon>
        <taxon>Naviculales</taxon>
        <taxon>Naviculaceae</taxon>
        <taxon>Fistulifera</taxon>
    </lineage>
</organism>
<dbReference type="Proteomes" id="UP000198406">
    <property type="component" value="Unassembled WGS sequence"/>
</dbReference>
<comment type="caution">
    <text evidence="1">The sequence shown here is derived from an EMBL/GenBank/DDBJ whole genome shotgun (WGS) entry which is preliminary data.</text>
</comment>
<dbReference type="InParanoid" id="A0A1Z5JR93"/>
<protein>
    <submittedName>
        <fullName evidence="1">Uncharacterized protein</fullName>
    </submittedName>
</protein>
<name>A0A1Z5JR93_FISSO</name>
<sequence length="111" mass="11867">MQVLAFSQSTKTSEPTVVSRRALIGQGLTFAAAIVTTTPAMADTGAEVRGTPITPFNGLIFNYRGNDFGGLKASDIDEPSIPYLDFVQRLKAGEVEFVEFLAPNGDAARLE</sequence>
<dbReference type="OrthoDB" id="202789at2759"/>